<feature type="chain" id="PRO_5028820711" evidence="1">
    <location>
        <begin position="45"/>
        <end position="186"/>
    </location>
</feature>
<protein>
    <submittedName>
        <fullName evidence="3">Nuclear transport factor 2 family protein</fullName>
    </submittedName>
</protein>
<dbReference type="EMBL" id="CP060784">
    <property type="protein sequence ID" value="QNP51240.1"/>
    <property type="molecule type" value="Genomic_DNA"/>
</dbReference>
<evidence type="ECO:0000256" key="1">
    <source>
        <dbReference type="SAM" id="SignalP"/>
    </source>
</evidence>
<reference evidence="3 4" key="1">
    <citation type="submission" date="2020-08" db="EMBL/GenBank/DDBJ databases">
        <title>Genome sequence of Hymenobacter qilianensis JCM 19763T.</title>
        <authorList>
            <person name="Hyun D.-W."/>
            <person name="Bae J.-W."/>
        </authorList>
    </citation>
    <scope>NUCLEOTIDE SEQUENCE [LARGE SCALE GENOMIC DNA]</scope>
    <source>
        <strain evidence="3 4">JCM 19763</strain>
    </source>
</reference>
<keyword evidence="4" id="KW-1185">Reference proteome</keyword>
<dbReference type="Gene3D" id="3.10.450.50">
    <property type="match status" value="1"/>
</dbReference>
<feature type="domain" description="DUF4440" evidence="2">
    <location>
        <begin position="64"/>
        <end position="177"/>
    </location>
</feature>
<dbReference type="SUPFAM" id="SSF54427">
    <property type="entry name" value="NTF2-like"/>
    <property type="match status" value="1"/>
</dbReference>
<dbReference type="InterPro" id="IPR027843">
    <property type="entry name" value="DUF4440"/>
</dbReference>
<name>A0A7H0GSH4_9BACT</name>
<keyword evidence="1" id="KW-0732">Signal</keyword>
<organism evidence="3 4">
    <name type="scientific">Hymenobacter qilianensis</name>
    <dbReference type="NCBI Taxonomy" id="1385715"/>
    <lineage>
        <taxon>Bacteria</taxon>
        <taxon>Pseudomonadati</taxon>
        <taxon>Bacteroidota</taxon>
        <taxon>Cytophagia</taxon>
        <taxon>Cytophagales</taxon>
        <taxon>Hymenobacteraceae</taxon>
        <taxon>Hymenobacter</taxon>
    </lineage>
</organism>
<dbReference type="InterPro" id="IPR032710">
    <property type="entry name" value="NTF2-like_dom_sf"/>
</dbReference>
<gene>
    <name evidence="3" type="ORF">H9L05_14290</name>
</gene>
<accession>A0A7H0GSH4</accession>
<evidence type="ECO:0000313" key="4">
    <source>
        <dbReference type="Proteomes" id="UP000516093"/>
    </source>
</evidence>
<dbReference type="KEGG" id="hqi:H9L05_14290"/>
<proteinExistence type="predicted"/>
<dbReference type="Proteomes" id="UP000516093">
    <property type="component" value="Chromosome"/>
</dbReference>
<feature type="signal peptide" evidence="1">
    <location>
        <begin position="1"/>
        <end position="44"/>
    </location>
</feature>
<dbReference type="AlphaFoldDB" id="A0A7H0GSH4"/>
<evidence type="ECO:0000259" key="2">
    <source>
        <dbReference type="Pfam" id="PF14534"/>
    </source>
</evidence>
<sequence length="186" mass="20693">MEVRFSLSGFCRFYSATCRPTNAAAILSSVLLLAATACSTSKPAAPPPTAAVQLPESKELYATIARLDSAMFAAFNRHDAEQLQTFFAEDLEFYHDKGGLADFQKTMAGFRSLFEQNKTTGLNRQLVPGSLEVYPIPGYGAVDAHLHRFCHVENGKDDCGTFKNMMVWRLKDGQWKVTRVVSYDHQ</sequence>
<evidence type="ECO:0000313" key="3">
    <source>
        <dbReference type="EMBL" id="QNP51240.1"/>
    </source>
</evidence>
<dbReference type="Pfam" id="PF14534">
    <property type="entry name" value="DUF4440"/>
    <property type="match status" value="1"/>
</dbReference>